<evidence type="ECO:0000313" key="1">
    <source>
        <dbReference type="EMBL" id="KAH0905594.1"/>
    </source>
</evidence>
<sequence length="305" mass="35339">MANPSAVSEDRKLDDLEIASVGVLYSGYQSSSRVGFFTLSSYLDSCDSIHLENFHVIRRVTYEARSLSWGEKIVSLILWAIKLFELTMGAHIIWRLKKVLKAFVSGVLMIPFKSYIRLCIRFFRMEQSLTLLILILPTQAWCIASHRNHLYWWLHMKGRMTTWIKHCDFGYFCCCSCGFYIWKVDMFTSVQEKLHDWISRNPPITPLRGTLKLLFTPKTMLSWSHLTLRSSVCFRISSVNVYVLKNRVTTLHQGYGSLSSLGSKTLTMEVHKITLHFYVHQIPAMNECFVEMVAERVIVESVISE</sequence>
<dbReference type="Proteomes" id="UP000824890">
    <property type="component" value="Unassembled WGS sequence"/>
</dbReference>
<evidence type="ECO:0000313" key="2">
    <source>
        <dbReference type="Proteomes" id="UP000824890"/>
    </source>
</evidence>
<keyword evidence="2" id="KW-1185">Reference proteome</keyword>
<comment type="caution">
    <text evidence="1">The sequence shown here is derived from an EMBL/GenBank/DDBJ whole genome shotgun (WGS) entry which is preliminary data.</text>
</comment>
<protein>
    <submittedName>
        <fullName evidence="1">Uncharacterized protein</fullName>
    </submittedName>
</protein>
<reference evidence="1 2" key="1">
    <citation type="submission" date="2021-05" db="EMBL/GenBank/DDBJ databases">
        <title>Genome Assembly of Synthetic Allotetraploid Brassica napus Reveals Homoeologous Exchanges between Subgenomes.</title>
        <authorList>
            <person name="Davis J.T."/>
        </authorList>
    </citation>
    <scope>NUCLEOTIDE SEQUENCE [LARGE SCALE GENOMIC DNA]</scope>
    <source>
        <strain evidence="2">cv. Da-Ae</strain>
        <tissue evidence="1">Seedling</tissue>
    </source>
</reference>
<accession>A0ABQ8BLE9</accession>
<name>A0ABQ8BLE9_BRANA</name>
<gene>
    <name evidence="1" type="ORF">HID58_037421</name>
</gene>
<proteinExistence type="predicted"/>
<organism evidence="1 2">
    <name type="scientific">Brassica napus</name>
    <name type="common">Rape</name>
    <dbReference type="NCBI Taxonomy" id="3708"/>
    <lineage>
        <taxon>Eukaryota</taxon>
        <taxon>Viridiplantae</taxon>
        <taxon>Streptophyta</taxon>
        <taxon>Embryophyta</taxon>
        <taxon>Tracheophyta</taxon>
        <taxon>Spermatophyta</taxon>
        <taxon>Magnoliopsida</taxon>
        <taxon>eudicotyledons</taxon>
        <taxon>Gunneridae</taxon>
        <taxon>Pentapetalae</taxon>
        <taxon>rosids</taxon>
        <taxon>malvids</taxon>
        <taxon>Brassicales</taxon>
        <taxon>Brassicaceae</taxon>
        <taxon>Brassiceae</taxon>
        <taxon>Brassica</taxon>
    </lineage>
</organism>
<dbReference type="EMBL" id="JAGKQM010000010">
    <property type="protein sequence ID" value="KAH0905594.1"/>
    <property type="molecule type" value="Genomic_DNA"/>
</dbReference>